<dbReference type="Gene3D" id="3.50.50.60">
    <property type="entry name" value="FAD/NAD(P)-binding domain"/>
    <property type="match status" value="1"/>
</dbReference>
<feature type="domain" description="Glucose-methanol-choline oxidoreductase N-terminal" evidence="6">
    <location>
        <begin position="82"/>
        <end position="105"/>
    </location>
</feature>
<evidence type="ECO:0000313" key="8">
    <source>
        <dbReference type="EMBL" id="SPF28779.1"/>
    </source>
</evidence>
<accession>A0A2R8A980</accession>
<dbReference type="SUPFAM" id="SSF54373">
    <property type="entry name" value="FAD-linked reductases, C-terminal domain"/>
    <property type="match status" value="1"/>
</dbReference>
<dbReference type="Gene3D" id="3.30.560.10">
    <property type="entry name" value="Glucose Oxidase, domain 3"/>
    <property type="match status" value="1"/>
</dbReference>
<dbReference type="PROSITE" id="PS00623">
    <property type="entry name" value="GMC_OXRED_1"/>
    <property type="match status" value="1"/>
</dbReference>
<reference evidence="8 9" key="1">
    <citation type="submission" date="2018-03" db="EMBL/GenBank/DDBJ databases">
        <authorList>
            <person name="Keele B.F."/>
        </authorList>
    </citation>
    <scope>NUCLEOTIDE SEQUENCE [LARGE SCALE GENOMIC DNA]</scope>
    <source>
        <strain evidence="8 9">CeCT 8812</strain>
    </source>
</reference>
<evidence type="ECO:0000259" key="7">
    <source>
        <dbReference type="PROSITE" id="PS00624"/>
    </source>
</evidence>
<dbReference type="EMBL" id="OMKW01000002">
    <property type="protein sequence ID" value="SPF28779.1"/>
    <property type="molecule type" value="Genomic_DNA"/>
</dbReference>
<dbReference type="InterPro" id="IPR012132">
    <property type="entry name" value="GMC_OxRdtase"/>
</dbReference>
<evidence type="ECO:0000256" key="5">
    <source>
        <dbReference type="RuleBase" id="RU003968"/>
    </source>
</evidence>
<dbReference type="PANTHER" id="PTHR11552:SF147">
    <property type="entry name" value="CHOLINE DEHYDROGENASE, MITOCHONDRIAL"/>
    <property type="match status" value="1"/>
</dbReference>
<gene>
    <name evidence="8" type="primary">alkJ_2</name>
    <name evidence="8" type="ORF">POI8812_01082</name>
</gene>
<evidence type="ECO:0000256" key="3">
    <source>
        <dbReference type="ARBA" id="ARBA00022630"/>
    </source>
</evidence>
<evidence type="ECO:0000259" key="6">
    <source>
        <dbReference type="PROSITE" id="PS00623"/>
    </source>
</evidence>
<dbReference type="InterPro" id="IPR007867">
    <property type="entry name" value="GMC_OxRtase_C"/>
</dbReference>
<comment type="cofactor">
    <cofactor evidence="1">
        <name>FAD</name>
        <dbReference type="ChEBI" id="CHEBI:57692"/>
    </cofactor>
</comment>
<name>A0A2R8A980_9RHOB</name>
<evidence type="ECO:0000313" key="9">
    <source>
        <dbReference type="Proteomes" id="UP000244932"/>
    </source>
</evidence>
<keyword evidence="9" id="KW-1185">Reference proteome</keyword>
<dbReference type="EC" id="1.1.99.-" evidence="8"/>
<dbReference type="InterPro" id="IPR000172">
    <property type="entry name" value="GMC_OxRdtase_N"/>
</dbReference>
<evidence type="ECO:0000256" key="2">
    <source>
        <dbReference type="ARBA" id="ARBA00010790"/>
    </source>
</evidence>
<dbReference type="GO" id="GO:0050660">
    <property type="term" value="F:flavin adenine dinucleotide binding"/>
    <property type="evidence" value="ECO:0007669"/>
    <property type="project" value="InterPro"/>
</dbReference>
<dbReference type="GO" id="GO:0008812">
    <property type="term" value="F:choline dehydrogenase activity"/>
    <property type="evidence" value="ECO:0007669"/>
    <property type="project" value="TreeGrafter"/>
</dbReference>
<keyword evidence="8" id="KW-0560">Oxidoreductase</keyword>
<protein>
    <submittedName>
        <fullName evidence="8">Alcohol dehydrogenase [acceptor]</fullName>
        <ecNumber evidence="8">1.1.99.-</ecNumber>
    </submittedName>
</protein>
<dbReference type="PANTHER" id="PTHR11552">
    <property type="entry name" value="GLUCOSE-METHANOL-CHOLINE GMC OXIDOREDUCTASE"/>
    <property type="match status" value="1"/>
</dbReference>
<dbReference type="GO" id="GO:0019285">
    <property type="term" value="P:glycine betaine biosynthetic process from choline"/>
    <property type="evidence" value="ECO:0007669"/>
    <property type="project" value="TreeGrafter"/>
</dbReference>
<dbReference type="SUPFAM" id="SSF51905">
    <property type="entry name" value="FAD/NAD(P)-binding domain"/>
    <property type="match status" value="1"/>
</dbReference>
<dbReference type="OrthoDB" id="9785276at2"/>
<dbReference type="PROSITE" id="PS00624">
    <property type="entry name" value="GMC_OXRED_2"/>
    <property type="match status" value="1"/>
</dbReference>
<dbReference type="GO" id="GO:0016020">
    <property type="term" value="C:membrane"/>
    <property type="evidence" value="ECO:0007669"/>
    <property type="project" value="TreeGrafter"/>
</dbReference>
<proteinExistence type="inferred from homology"/>
<feature type="domain" description="Glucose-methanol-choline oxidoreductase N-terminal" evidence="7">
    <location>
        <begin position="259"/>
        <end position="273"/>
    </location>
</feature>
<sequence>MEFDYVIVGGGSAGSVMAARLSEDPGVTVCLLEAGNDGRGILVRAPAGVIAMLPGYGRINNWAYETVPQPGLNGRRGYQPRGKTLGGSSAINAMIYIRGHQRDYDDWVDQGAAGWGWDDVLPYFRKAENNVRGADALHGAEGPLAVSEQQEPRAVTHAFVAAAQSLQHRANPDFNGAEQEGVGLWQVTQFRDPARNGERCSAAAAYVHPNISRPNLKVITGAAAEKIILEQGVARGVQYRRKRQSQTVRARREVILSAGAFGSPQLLQLSGIGRGKDLQRLGIEVVHDAPEVGQNLQDHIDFILAYKTDQADATGLGLGMKGTQIVLRDMLRWRKDGKSLIASPGSEAGAFLKTRADLERPDVQLHFVPSVVDDHARKLHLGYGYSCHVCVLRPKSRGSVNLMTADPHAAPAIDPGFLSHEDDMATLLAGTKLTRRIMEAEPISRFQTKEVYTEGVTSDAELEQHIRDRGDTVYHPVGTVRMGTDSAAPCDPHGRVRGVGGLRVVDASLMPTLIGGNTNAPTIMMAEKIAAEMRA</sequence>
<evidence type="ECO:0000256" key="4">
    <source>
        <dbReference type="ARBA" id="ARBA00022827"/>
    </source>
</evidence>
<dbReference type="Pfam" id="PF05199">
    <property type="entry name" value="GMC_oxred_C"/>
    <property type="match status" value="1"/>
</dbReference>
<dbReference type="AlphaFoldDB" id="A0A2R8A980"/>
<dbReference type="InterPro" id="IPR036188">
    <property type="entry name" value="FAD/NAD-bd_sf"/>
</dbReference>
<organism evidence="8 9">
    <name type="scientific">Pontivivens insulae</name>
    <dbReference type="NCBI Taxonomy" id="1639689"/>
    <lineage>
        <taxon>Bacteria</taxon>
        <taxon>Pseudomonadati</taxon>
        <taxon>Pseudomonadota</taxon>
        <taxon>Alphaproteobacteria</taxon>
        <taxon>Rhodobacterales</taxon>
        <taxon>Paracoccaceae</taxon>
        <taxon>Pontivivens</taxon>
    </lineage>
</organism>
<dbReference type="PIRSF" id="PIRSF000137">
    <property type="entry name" value="Alcohol_oxidase"/>
    <property type="match status" value="1"/>
</dbReference>
<evidence type="ECO:0000256" key="1">
    <source>
        <dbReference type="ARBA" id="ARBA00001974"/>
    </source>
</evidence>
<dbReference type="Proteomes" id="UP000244932">
    <property type="component" value="Unassembled WGS sequence"/>
</dbReference>
<dbReference type="RefSeq" id="WP_108781539.1">
    <property type="nucleotide sequence ID" value="NZ_OMKW01000002.1"/>
</dbReference>
<dbReference type="Pfam" id="PF00732">
    <property type="entry name" value="GMC_oxred_N"/>
    <property type="match status" value="1"/>
</dbReference>
<keyword evidence="3 5" id="KW-0285">Flavoprotein</keyword>
<comment type="similarity">
    <text evidence="2 5">Belongs to the GMC oxidoreductase family.</text>
</comment>
<keyword evidence="4 5" id="KW-0274">FAD</keyword>